<dbReference type="InterPro" id="IPR052969">
    <property type="entry name" value="Thr-specific_kinase-like"/>
</dbReference>
<dbReference type="Proteomes" id="UP000663879">
    <property type="component" value="Unassembled WGS sequence"/>
</dbReference>
<dbReference type="PANTHER" id="PTHR47763">
    <property type="entry name" value="ALPHA-PROTEIN KINASE VWKA"/>
    <property type="match status" value="1"/>
</dbReference>
<comment type="caution">
    <text evidence="5">The sequence shown here is derived from an EMBL/GenBank/DDBJ whole genome shotgun (WGS) entry which is preliminary data.</text>
</comment>
<evidence type="ECO:0000256" key="1">
    <source>
        <dbReference type="ARBA" id="ARBA00004613"/>
    </source>
</evidence>
<dbReference type="AlphaFoldDB" id="A0A814LKK8"/>
<dbReference type="SUPFAM" id="SSF53300">
    <property type="entry name" value="vWA-like"/>
    <property type="match status" value="1"/>
</dbReference>
<dbReference type="InterPro" id="IPR036465">
    <property type="entry name" value="vWFA_dom_sf"/>
</dbReference>
<evidence type="ECO:0000256" key="3">
    <source>
        <dbReference type="ARBA" id="ARBA00022729"/>
    </source>
</evidence>
<proteinExistence type="predicted"/>
<dbReference type="GO" id="GO:0004674">
    <property type="term" value="F:protein serine/threonine kinase activity"/>
    <property type="evidence" value="ECO:0007669"/>
    <property type="project" value="TreeGrafter"/>
</dbReference>
<evidence type="ECO:0000313" key="5">
    <source>
        <dbReference type="EMBL" id="CAF1067504.1"/>
    </source>
</evidence>
<dbReference type="Gene3D" id="3.40.50.410">
    <property type="entry name" value="von Willebrand factor, type A domain"/>
    <property type="match status" value="1"/>
</dbReference>
<feature type="domain" description="VWFA" evidence="4">
    <location>
        <begin position="75"/>
        <end position="272"/>
    </location>
</feature>
<sequence length="290" mass="33392">MLNCKDYWSFYKIKNPLVGSDLSNVDKCNFYCMDCETNEFKSFCTDQVMHTFSNDWRHHNFNCECNEKKVYKGIDICFTIDSTGSMSKYIEKSRDIINKIVKESKIHLDKINENINSLRISVVAYRDHCDGNKITEQIEFTDAKKAIDFLTNLEAFGGGDAPEAVADGLDISLKLNWRQDSNDKFLFLVLDSPPHGRQYINRGDDYPDGCPCNLNIKTILNELIDKKGIKVYVLKLNSSLNLMEKEFKKYNSKIVFIDTETSNSLLKIEETVVSVVCKALEDKEITIQKY</sequence>
<dbReference type="EMBL" id="CAJNOC010006004">
    <property type="protein sequence ID" value="CAF1067504.1"/>
    <property type="molecule type" value="Genomic_DNA"/>
</dbReference>
<dbReference type="InterPro" id="IPR056861">
    <property type="entry name" value="HMCN1-like_VWA"/>
</dbReference>
<accession>A0A814LKK8</accession>
<protein>
    <recommendedName>
        <fullName evidence="4">VWFA domain-containing protein</fullName>
    </recommendedName>
</protein>
<keyword evidence="3" id="KW-0732">Signal</keyword>
<dbReference type="PANTHER" id="PTHR47763:SF1">
    <property type="entry name" value="DUF659 DOMAIN-CONTAINING PROTEIN"/>
    <property type="match status" value="1"/>
</dbReference>
<comment type="subcellular location">
    <subcellularLocation>
        <location evidence="1">Secreted</location>
    </subcellularLocation>
</comment>
<dbReference type="Pfam" id="PF25106">
    <property type="entry name" value="VWA_4"/>
    <property type="match status" value="1"/>
</dbReference>
<dbReference type="GO" id="GO:0005737">
    <property type="term" value="C:cytoplasm"/>
    <property type="evidence" value="ECO:0007669"/>
    <property type="project" value="TreeGrafter"/>
</dbReference>
<evidence type="ECO:0000313" key="6">
    <source>
        <dbReference type="Proteomes" id="UP000663879"/>
    </source>
</evidence>
<evidence type="ECO:0000259" key="4">
    <source>
        <dbReference type="PROSITE" id="PS50234"/>
    </source>
</evidence>
<evidence type="ECO:0000256" key="2">
    <source>
        <dbReference type="ARBA" id="ARBA00022525"/>
    </source>
</evidence>
<dbReference type="OrthoDB" id="20889at2759"/>
<organism evidence="5 6">
    <name type="scientific">Brachionus calyciflorus</name>
    <dbReference type="NCBI Taxonomy" id="104777"/>
    <lineage>
        <taxon>Eukaryota</taxon>
        <taxon>Metazoa</taxon>
        <taxon>Spiralia</taxon>
        <taxon>Gnathifera</taxon>
        <taxon>Rotifera</taxon>
        <taxon>Eurotatoria</taxon>
        <taxon>Monogononta</taxon>
        <taxon>Pseudotrocha</taxon>
        <taxon>Ploima</taxon>
        <taxon>Brachionidae</taxon>
        <taxon>Brachionus</taxon>
    </lineage>
</organism>
<dbReference type="InterPro" id="IPR002035">
    <property type="entry name" value="VWF_A"/>
</dbReference>
<gene>
    <name evidence="5" type="ORF">OXX778_LOCUS19570</name>
</gene>
<keyword evidence="6" id="KW-1185">Reference proteome</keyword>
<reference evidence="5" key="1">
    <citation type="submission" date="2021-02" db="EMBL/GenBank/DDBJ databases">
        <authorList>
            <person name="Nowell W R."/>
        </authorList>
    </citation>
    <scope>NUCLEOTIDE SEQUENCE</scope>
    <source>
        <strain evidence="5">Ploen Becks lab</strain>
    </source>
</reference>
<dbReference type="CDD" id="cd00198">
    <property type="entry name" value="vWFA"/>
    <property type="match status" value="1"/>
</dbReference>
<name>A0A814LKK8_9BILA</name>
<keyword evidence="2" id="KW-0964">Secreted</keyword>
<dbReference type="PROSITE" id="PS50234">
    <property type="entry name" value="VWFA"/>
    <property type="match status" value="1"/>
</dbReference>